<feature type="compositionally biased region" description="Low complexity" evidence="1">
    <location>
        <begin position="11"/>
        <end position="20"/>
    </location>
</feature>
<dbReference type="STRING" id="67356.AQJ84_28445"/>
<evidence type="ECO:0000256" key="1">
    <source>
        <dbReference type="SAM" id="MobiDB-lite"/>
    </source>
</evidence>
<gene>
    <name evidence="2" type="ORF">ADK37_28575</name>
</gene>
<feature type="region of interest" description="Disordered" evidence="1">
    <location>
        <begin position="101"/>
        <end position="124"/>
    </location>
</feature>
<comment type="caution">
    <text evidence="2">The sequence shown here is derived from an EMBL/GenBank/DDBJ whole genome shotgun (WGS) entry which is preliminary data.</text>
</comment>
<protein>
    <submittedName>
        <fullName evidence="2">Uncharacterized protein</fullName>
    </submittedName>
</protein>
<accession>A0A0L8L1D4</accession>
<feature type="compositionally biased region" description="Basic residues" evidence="1">
    <location>
        <begin position="1"/>
        <end position="10"/>
    </location>
</feature>
<proteinExistence type="predicted"/>
<organism evidence="2 3">
    <name type="scientific">Streptomyces resistomycificus</name>
    <dbReference type="NCBI Taxonomy" id="67356"/>
    <lineage>
        <taxon>Bacteria</taxon>
        <taxon>Bacillati</taxon>
        <taxon>Actinomycetota</taxon>
        <taxon>Actinomycetes</taxon>
        <taxon>Kitasatosporales</taxon>
        <taxon>Streptomycetaceae</taxon>
        <taxon>Streptomyces</taxon>
        <taxon>Streptomyces aurantiacus group</taxon>
    </lineage>
</organism>
<keyword evidence="3" id="KW-1185">Reference proteome</keyword>
<sequence>MGIRTLHRRTAPAQAHADTAPPAPPPPSVPGFAPAASTARIPTDLATAIRRSTATVTASARARARATVTAPADLAAALRRGATATATGAARGPAGLATAVRQAAAGTRRRFERRDREAVRQEREAPGWGLWAELGRGYLALALTLLPRTRRLPTFTVFTAVSEWPTDAPRHPRPNRRGPEPDATP</sequence>
<dbReference type="Proteomes" id="UP000037251">
    <property type="component" value="Unassembled WGS sequence"/>
</dbReference>
<feature type="region of interest" description="Disordered" evidence="1">
    <location>
        <begin position="164"/>
        <end position="185"/>
    </location>
</feature>
<feature type="compositionally biased region" description="Basic and acidic residues" evidence="1">
    <location>
        <begin position="112"/>
        <end position="124"/>
    </location>
</feature>
<evidence type="ECO:0000313" key="2">
    <source>
        <dbReference type="EMBL" id="KOG32068.1"/>
    </source>
</evidence>
<dbReference type="AlphaFoldDB" id="A0A0L8L1D4"/>
<reference evidence="3" key="1">
    <citation type="submission" date="2015-07" db="EMBL/GenBank/DDBJ databases">
        <authorList>
            <person name="Ju K.-S."/>
            <person name="Doroghazi J.R."/>
            <person name="Metcalf W.W."/>
        </authorList>
    </citation>
    <scope>NUCLEOTIDE SEQUENCE [LARGE SCALE GENOMIC DNA]</scope>
    <source>
        <strain evidence="3">NRRL 2290</strain>
    </source>
</reference>
<feature type="region of interest" description="Disordered" evidence="1">
    <location>
        <begin position="1"/>
        <end position="35"/>
    </location>
</feature>
<dbReference type="EMBL" id="LGUS01000187">
    <property type="protein sequence ID" value="KOG32068.1"/>
    <property type="molecule type" value="Genomic_DNA"/>
</dbReference>
<dbReference type="RefSeq" id="WP_030039489.1">
    <property type="nucleotide sequence ID" value="NZ_KL575592.1"/>
</dbReference>
<evidence type="ECO:0000313" key="3">
    <source>
        <dbReference type="Proteomes" id="UP000037251"/>
    </source>
</evidence>
<name>A0A0L8L1D4_9ACTN</name>